<dbReference type="GO" id="GO:0016705">
    <property type="term" value="F:oxidoreductase activity, acting on paired donors, with incorporation or reduction of molecular oxygen"/>
    <property type="evidence" value="ECO:0007669"/>
    <property type="project" value="InterPro"/>
</dbReference>
<dbReference type="PANTHER" id="PTHR10869:SF246">
    <property type="entry name" value="TRANSMEMBRANE PROLYL 4-HYDROXYLASE"/>
    <property type="match status" value="1"/>
</dbReference>
<proteinExistence type="predicted"/>
<evidence type="ECO:0000256" key="7">
    <source>
        <dbReference type="ARBA" id="ARBA00023004"/>
    </source>
</evidence>
<reference evidence="10 11" key="2">
    <citation type="submission" date="2020-04" db="EMBL/GenBank/DDBJ databases">
        <authorList>
            <person name="Fomenkov A."/>
            <person name="Anton B.P."/>
            <person name="Roberts R.J."/>
        </authorList>
    </citation>
    <scope>NUCLEOTIDE SEQUENCE [LARGE SCALE GENOMIC DNA]</scope>
    <source>
        <strain evidence="10 11">NEB122</strain>
    </source>
</reference>
<evidence type="ECO:0000256" key="5">
    <source>
        <dbReference type="ARBA" id="ARBA00022964"/>
    </source>
</evidence>
<evidence type="ECO:0000259" key="9">
    <source>
        <dbReference type="PROSITE" id="PS51471"/>
    </source>
</evidence>
<dbReference type="AlphaFoldDB" id="A0A7Z2V974"/>
<keyword evidence="5" id="KW-0223">Dioxygenase</keyword>
<dbReference type="InterPro" id="IPR005123">
    <property type="entry name" value="Oxoglu/Fe-dep_dioxygenase_dom"/>
</dbReference>
<keyword evidence="4" id="KW-0847">Vitamin C</keyword>
<dbReference type="PANTHER" id="PTHR10869">
    <property type="entry name" value="PROLYL 4-HYDROXYLASE ALPHA SUBUNIT"/>
    <property type="match status" value="1"/>
</dbReference>
<dbReference type="InterPro" id="IPR006597">
    <property type="entry name" value="Sel1-like"/>
</dbReference>
<dbReference type="SMART" id="SM00702">
    <property type="entry name" value="P4Hc"/>
    <property type="match status" value="1"/>
</dbReference>
<dbReference type="GO" id="GO:0051213">
    <property type="term" value="F:dioxygenase activity"/>
    <property type="evidence" value="ECO:0007669"/>
    <property type="project" value="UniProtKB-KW"/>
</dbReference>
<keyword evidence="8" id="KW-0325">Glycoprotein</keyword>
<dbReference type="InterPro" id="IPR045054">
    <property type="entry name" value="P4HA-like"/>
</dbReference>
<evidence type="ECO:0000256" key="2">
    <source>
        <dbReference type="ARBA" id="ARBA00022723"/>
    </source>
</evidence>
<evidence type="ECO:0000256" key="6">
    <source>
        <dbReference type="ARBA" id="ARBA00023002"/>
    </source>
</evidence>
<dbReference type="RefSeq" id="WP_169705504.1">
    <property type="nucleotide sequence ID" value="NZ_CP051651.1"/>
</dbReference>
<reference evidence="10 11" key="1">
    <citation type="submission" date="2020-04" db="EMBL/GenBank/DDBJ databases">
        <title>Genome-Wide Identification of 5-Methylcytosine Sites in Bacterial Genomes By High-Throughput Sequencing of MspJI Restriction Fragments.</title>
        <authorList>
            <person name="Wu V."/>
        </authorList>
    </citation>
    <scope>NUCLEOTIDE SEQUENCE [LARGE SCALE GENOMIC DNA]</scope>
    <source>
        <strain evidence="10 11">NEB122</strain>
    </source>
</reference>
<sequence length="418" mass="44576">MHAPSLDSLLLAAQSRQPAAMNALAQALIRSGQAEESLAWYLRSAATGDATAHIEAGRLLAYGIGCTVDVDQAQMHWQNAERGGAAAAGYLLATLAVSSNPVELEAQGLARLHAAAAAGYPPALRALAIQHGRINDPRQQQRCVGLLEHAASVGDVPAAVLLAERLQRGEGVPRQPEAAAHLLQQLQPLGITALPDLDIAPPEPAEASEASSVRFTPHGLPTRRHLGPLIEEHSAVLSADECRLLILLARPHLRASQVVDPNDAGTHHTPVRTSRGATLDPVLEDFAARAAQARLAACARLPLAHAEPLSVLCYAPGEHYRAHRDYLPAGRVAADRPAAGNRLRTVCVYLNAVEAGGQTEFPIAGLRVRPRAGSVVCFDNLHPDGRPDPDSLHAGLPVTAGSKWLGTLWFRQRRYRDW</sequence>
<protein>
    <submittedName>
        <fullName evidence="10">2OG-Fe(II) oxygenase</fullName>
    </submittedName>
</protein>
<dbReference type="Proteomes" id="UP000503498">
    <property type="component" value="Chromosome"/>
</dbReference>
<evidence type="ECO:0000256" key="3">
    <source>
        <dbReference type="ARBA" id="ARBA00022824"/>
    </source>
</evidence>
<evidence type="ECO:0000256" key="4">
    <source>
        <dbReference type="ARBA" id="ARBA00022896"/>
    </source>
</evidence>
<dbReference type="InterPro" id="IPR006620">
    <property type="entry name" value="Pro_4_hyd_alph"/>
</dbReference>
<dbReference type="SMART" id="SM00671">
    <property type="entry name" value="SEL1"/>
    <property type="match status" value="3"/>
</dbReference>
<dbReference type="SUPFAM" id="SSF81901">
    <property type="entry name" value="HCP-like"/>
    <property type="match status" value="2"/>
</dbReference>
<evidence type="ECO:0000256" key="1">
    <source>
        <dbReference type="ARBA" id="ARBA00001961"/>
    </source>
</evidence>
<feature type="domain" description="Fe2OG dioxygenase" evidence="9">
    <location>
        <begin position="305"/>
        <end position="412"/>
    </location>
</feature>
<keyword evidence="7" id="KW-0408">Iron</keyword>
<comment type="cofactor">
    <cofactor evidence="1">
        <name>L-ascorbate</name>
        <dbReference type="ChEBI" id="CHEBI:38290"/>
    </cofactor>
</comment>
<dbReference type="GO" id="GO:0005506">
    <property type="term" value="F:iron ion binding"/>
    <property type="evidence" value="ECO:0007669"/>
    <property type="project" value="InterPro"/>
</dbReference>
<dbReference type="GO" id="GO:0031418">
    <property type="term" value="F:L-ascorbic acid binding"/>
    <property type="evidence" value="ECO:0007669"/>
    <property type="project" value="UniProtKB-KW"/>
</dbReference>
<name>A0A7Z2V974_XANCA</name>
<keyword evidence="6" id="KW-0560">Oxidoreductase</keyword>
<accession>A0A7Z2V974</accession>
<evidence type="ECO:0000313" key="10">
    <source>
        <dbReference type="EMBL" id="QJD67173.1"/>
    </source>
</evidence>
<organism evidence="10 11">
    <name type="scientific">Xanthomonas campestris pv. badrii</name>
    <dbReference type="NCBI Taxonomy" id="149696"/>
    <lineage>
        <taxon>Bacteria</taxon>
        <taxon>Pseudomonadati</taxon>
        <taxon>Pseudomonadota</taxon>
        <taxon>Gammaproteobacteria</taxon>
        <taxon>Lysobacterales</taxon>
        <taxon>Lysobacteraceae</taxon>
        <taxon>Xanthomonas</taxon>
    </lineage>
</organism>
<keyword evidence="3" id="KW-0256">Endoplasmic reticulum</keyword>
<dbReference type="Pfam" id="PF13640">
    <property type="entry name" value="2OG-FeII_Oxy_3"/>
    <property type="match status" value="1"/>
</dbReference>
<dbReference type="EMBL" id="CP051651">
    <property type="protein sequence ID" value="QJD67173.1"/>
    <property type="molecule type" value="Genomic_DNA"/>
</dbReference>
<dbReference type="InterPro" id="IPR044862">
    <property type="entry name" value="Pro_4_hyd_alph_FE2OG_OXY"/>
</dbReference>
<gene>
    <name evidence="10" type="ORF">HG421_05180</name>
</gene>
<evidence type="ECO:0000256" key="8">
    <source>
        <dbReference type="ARBA" id="ARBA00023180"/>
    </source>
</evidence>
<dbReference type="PROSITE" id="PS51471">
    <property type="entry name" value="FE2OG_OXY"/>
    <property type="match status" value="1"/>
</dbReference>
<dbReference type="InterPro" id="IPR011990">
    <property type="entry name" value="TPR-like_helical_dom_sf"/>
</dbReference>
<dbReference type="Gene3D" id="1.25.40.10">
    <property type="entry name" value="Tetratricopeptide repeat domain"/>
    <property type="match status" value="2"/>
</dbReference>
<keyword evidence="2" id="KW-0479">Metal-binding</keyword>
<evidence type="ECO:0000313" key="11">
    <source>
        <dbReference type="Proteomes" id="UP000503498"/>
    </source>
</evidence>
<dbReference type="Gene3D" id="2.60.120.620">
    <property type="entry name" value="q2cbj1_9rhob like domain"/>
    <property type="match status" value="1"/>
</dbReference>